<feature type="domain" description="DUF1722" evidence="1">
    <location>
        <begin position="191"/>
        <end position="306"/>
    </location>
</feature>
<dbReference type="Proteomes" id="UP000305675">
    <property type="component" value="Unassembled WGS sequence"/>
</dbReference>
<gene>
    <name evidence="2" type="ORF">FCL42_03610</name>
</gene>
<evidence type="ECO:0000313" key="2">
    <source>
        <dbReference type="EMBL" id="TKB57377.1"/>
    </source>
</evidence>
<dbReference type="InterPro" id="IPR007553">
    <property type="entry name" value="2-thiour_desulf"/>
</dbReference>
<reference evidence="2 3" key="1">
    <citation type="submission" date="2019-04" db="EMBL/GenBank/DDBJ databases">
        <authorList>
            <person name="Hwang J.C."/>
        </authorList>
    </citation>
    <scope>NUCLEOTIDE SEQUENCE [LARGE SCALE GENOMIC DNA]</scope>
    <source>
        <strain evidence="2 3">IMCC35002</strain>
    </source>
</reference>
<protein>
    <submittedName>
        <fullName evidence="2">DUF1722 domain-containing protein</fullName>
    </submittedName>
</protein>
<evidence type="ECO:0000259" key="1">
    <source>
        <dbReference type="Pfam" id="PF08349"/>
    </source>
</evidence>
<proteinExistence type="predicted"/>
<name>A0A4U1BQR9_9GAMM</name>
<dbReference type="PANTHER" id="PTHR30087:SF0">
    <property type="entry name" value="INNER MEMBRANE PROTEIN"/>
    <property type="match status" value="1"/>
</dbReference>
<dbReference type="OrthoDB" id="495783at2"/>
<dbReference type="PANTHER" id="PTHR30087">
    <property type="entry name" value="INNER MEMBRANE PROTEIN"/>
    <property type="match status" value="1"/>
</dbReference>
<keyword evidence="3" id="KW-1185">Reference proteome</keyword>
<evidence type="ECO:0000313" key="3">
    <source>
        <dbReference type="Proteomes" id="UP000305675"/>
    </source>
</evidence>
<dbReference type="AlphaFoldDB" id="A0A4U1BQR9"/>
<dbReference type="InterPro" id="IPR013560">
    <property type="entry name" value="DUF1722"/>
</dbReference>
<dbReference type="PIRSF" id="PIRSF037004">
    <property type="entry name" value="UCP037004"/>
    <property type="match status" value="1"/>
</dbReference>
<dbReference type="Pfam" id="PF04463">
    <property type="entry name" value="2-thiour_desulf"/>
    <property type="match status" value="1"/>
</dbReference>
<organism evidence="2 3">
    <name type="scientific">Ferrimonas aestuarii</name>
    <dbReference type="NCBI Taxonomy" id="2569539"/>
    <lineage>
        <taxon>Bacteria</taxon>
        <taxon>Pseudomonadati</taxon>
        <taxon>Pseudomonadota</taxon>
        <taxon>Gammaproteobacteria</taxon>
        <taxon>Alteromonadales</taxon>
        <taxon>Ferrimonadaceae</taxon>
        <taxon>Ferrimonas</taxon>
    </lineage>
</organism>
<dbReference type="Pfam" id="PF08349">
    <property type="entry name" value="DUF1722"/>
    <property type="match status" value="1"/>
</dbReference>
<dbReference type="EMBL" id="SWCJ01000002">
    <property type="protein sequence ID" value="TKB57377.1"/>
    <property type="molecule type" value="Genomic_DNA"/>
</dbReference>
<accession>A0A4U1BQR9</accession>
<sequence>MAKDKSIRIGISACLLGEKVRFDGGHKQQRFCTDELSKYVEYTPICPEVAVGLGTPRPTIRLVNDGEIKVQTSDYKQDHTKALREFSNQITPKLGHLSGYIVCAKSPTCGMERVSVYKAGTNNATREGIGVFTQRLMEVHPNLPIEENGRLNDHNLRENFVTRIFAYHQWHQLMEAGVTKDALFNYHGKHKYLLMAHCPQRYRELGSLLGSSTDPIEQIAEQYISGFMGALKQHATRKAHSNVLQHIQGYLKKQLSSDERQSMANCIDSYRVGKLPLLAPIALLKHYLTLYPNDYLLKQVYLNPHPEEMQLRYEH</sequence>
<dbReference type="InterPro" id="IPR017087">
    <property type="entry name" value="UCP037004"/>
</dbReference>
<dbReference type="RefSeq" id="WP_136862023.1">
    <property type="nucleotide sequence ID" value="NZ_SWCJ01000002.1"/>
</dbReference>
<comment type="caution">
    <text evidence="2">The sequence shown here is derived from an EMBL/GenBank/DDBJ whole genome shotgun (WGS) entry which is preliminary data.</text>
</comment>